<dbReference type="Pfam" id="PF12311">
    <property type="entry name" value="DUF3632"/>
    <property type="match status" value="1"/>
</dbReference>
<dbReference type="AlphaFoldDB" id="A0A1L9VRP7"/>
<dbReference type="Proteomes" id="UP000184300">
    <property type="component" value="Unassembled WGS sequence"/>
</dbReference>
<accession>A0A1L9VRP7</accession>
<dbReference type="OrthoDB" id="3350591at2759"/>
<evidence type="ECO:0000313" key="1">
    <source>
        <dbReference type="EMBL" id="OJJ86593.1"/>
    </source>
</evidence>
<dbReference type="InterPro" id="IPR022085">
    <property type="entry name" value="OpdG"/>
</dbReference>
<dbReference type="RefSeq" id="XP_022403282.1">
    <property type="nucleotide sequence ID" value="XM_022550074.1"/>
</dbReference>
<protein>
    <submittedName>
        <fullName evidence="1">Uncharacterized protein</fullName>
    </submittedName>
</protein>
<keyword evidence="2" id="KW-1185">Reference proteome</keyword>
<proteinExistence type="predicted"/>
<dbReference type="VEuPathDB" id="FungiDB:ASPGLDRAFT_80553"/>
<dbReference type="STRING" id="1160497.A0A1L9VRP7"/>
<sequence>MADFGSLGWIRSCGILFVVLRDAVKVYPAHNGRFVEFIVELQDISFPGGTFKDQMYKMGQDLTEFEFGQIETSPFDSNIIPERQGYINLCAFIAKLHNRGICTADKISDLSRGAQVLTEALEEAPWEKHHHEDIEAYLKTTRTRISTRKSAMNYLLRTLGFWIGGFRVLHSWFLYVGGRFMGSWGWRILGRRVGGRFGRRRGGRGDGGGFGG</sequence>
<name>A0A1L9VRP7_ASPGL</name>
<reference evidence="2" key="1">
    <citation type="journal article" date="2017" name="Genome Biol.">
        <title>Comparative genomics reveals high biological diversity and specific adaptations in the industrially and medically important fungal genus Aspergillus.</title>
        <authorList>
            <person name="de Vries R.P."/>
            <person name="Riley R."/>
            <person name="Wiebenga A."/>
            <person name="Aguilar-Osorio G."/>
            <person name="Amillis S."/>
            <person name="Uchima C.A."/>
            <person name="Anderluh G."/>
            <person name="Asadollahi M."/>
            <person name="Askin M."/>
            <person name="Barry K."/>
            <person name="Battaglia E."/>
            <person name="Bayram O."/>
            <person name="Benocci T."/>
            <person name="Braus-Stromeyer S.A."/>
            <person name="Caldana C."/>
            <person name="Canovas D."/>
            <person name="Cerqueira G.C."/>
            <person name="Chen F."/>
            <person name="Chen W."/>
            <person name="Choi C."/>
            <person name="Clum A."/>
            <person name="Dos Santos R.A."/>
            <person name="Damasio A.R."/>
            <person name="Diallinas G."/>
            <person name="Emri T."/>
            <person name="Fekete E."/>
            <person name="Flipphi M."/>
            <person name="Freyberg S."/>
            <person name="Gallo A."/>
            <person name="Gournas C."/>
            <person name="Habgood R."/>
            <person name="Hainaut M."/>
            <person name="Harispe M.L."/>
            <person name="Henrissat B."/>
            <person name="Hilden K.S."/>
            <person name="Hope R."/>
            <person name="Hossain A."/>
            <person name="Karabika E."/>
            <person name="Karaffa L."/>
            <person name="Karanyi Z."/>
            <person name="Krasevec N."/>
            <person name="Kuo A."/>
            <person name="Kusch H."/>
            <person name="LaButti K."/>
            <person name="Lagendijk E.L."/>
            <person name="Lapidus A."/>
            <person name="Levasseur A."/>
            <person name="Lindquist E."/>
            <person name="Lipzen A."/>
            <person name="Logrieco A.F."/>
            <person name="MacCabe A."/>
            <person name="Maekelae M.R."/>
            <person name="Malavazi I."/>
            <person name="Melin P."/>
            <person name="Meyer V."/>
            <person name="Mielnichuk N."/>
            <person name="Miskei M."/>
            <person name="Molnar A.P."/>
            <person name="Mule G."/>
            <person name="Ngan C.Y."/>
            <person name="Orejas M."/>
            <person name="Orosz E."/>
            <person name="Ouedraogo J.P."/>
            <person name="Overkamp K.M."/>
            <person name="Park H.-S."/>
            <person name="Perrone G."/>
            <person name="Piumi F."/>
            <person name="Punt P.J."/>
            <person name="Ram A.F."/>
            <person name="Ramon A."/>
            <person name="Rauscher S."/>
            <person name="Record E."/>
            <person name="Riano-Pachon D.M."/>
            <person name="Robert V."/>
            <person name="Roehrig J."/>
            <person name="Ruller R."/>
            <person name="Salamov A."/>
            <person name="Salih N.S."/>
            <person name="Samson R.A."/>
            <person name="Sandor E."/>
            <person name="Sanguinetti M."/>
            <person name="Schuetze T."/>
            <person name="Sepcic K."/>
            <person name="Shelest E."/>
            <person name="Sherlock G."/>
            <person name="Sophianopoulou V."/>
            <person name="Squina F.M."/>
            <person name="Sun H."/>
            <person name="Susca A."/>
            <person name="Todd R.B."/>
            <person name="Tsang A."/>
            <person name="Unkles S.E."/>
            <person name="van de Wiele N."/>
            <person name="van Rossen-Uffink D."/>
            <person name="Oliveira J.V."/>
            <person name="Vesth T.C."/>
            <person name="Visser J."/>
            <person name="Yu J.-H."/>
            <person name="Zhou M."/>
            <person name="Andersen M.R."/>
            <person name="Archer D.B."/>
            <person name="Baker S.E."/>
            <person name="Benoit I."/>
            <person name="Brakhage A.A."/>
            <person name="Braus G.H."/>
            <person name="Fischer R."/>
            <person name="Frisvad J.C."/>
            <person name="Goldman G.H."/>
            <person name="Houbraken J."/>
            <person name="Oakley B."/>
            <person name="Pocsi I."/>
            <person name="Scazzocchio C."/>
            <person name="Seiboth B."/>
            <person name="vanKuyk P.A."/>
            <person name="Wortman J."/>
            <person name="Dyer P.S."/>
            <person name="Grigoriev I.V."/>
        </authorList>
    </citation>
    <scope>NUCLEOTIDE SEQUENCE [LARGE SCALE GENOMIC DNA]</scope>
    <source>
        <strain evidence="2">CBS 516.65</strain>
    </source>
</reference>
<evidence type="ECO:0000313" key="2">
    <source>
        <dbReference type="Proteomes" id="UP000184300"/>
    </source>
</evidence>
<dbReference type="GeneID" id="34466334"/>
<gene>
    <name evidence="1" type="ORF">ASPGLDRAFT_80553</name>
</gene>
<dbReference type="EMBL" id="KV878892">
    <property type="protein sequence ID" value="OJJ86593.1"/>
    <property type="molecule type" value="Genomic_DNA"/>
</dbReference>
<organism evidence="1 2">
    <name type="scientific">Aspergillus glaucus CBS 516.65</name>
    <dbReference type="NCBI Taxonomy" id="1160497"/>
    <lineage>
        <taxon>Eukaryota</taxon>
        <taxon>Fungi</taxon>
        <taxon>Dikarya</taxon>
        <taxon>Ascomycota</taxon>
        <taxon>Pezizomycotina</taxon>
        <taxon>Eurotiomycetes</taxon>
        <taxon>Eurotiomycetidae</taxon>
        <taxon>Eurotiales</taxon>
        <taxon>Aspergillaceae</taxon>
        <taxon>Aspergillus</taxon>
        <taxon>Aspergillus subgen. Aspergillus</taxon>
    </lineage>
</organism>